<dbReference type="GO" id="GO:0008194">
    <property type="term" value="F:UDP-glycosyltransferase activity"/>
    <property type="evidence" value="ECO:0007669"/>
    <property type="project" value="InterPro"/>
</dbReference>
<name>A0A4Q0I8E1_9FIRM</name>
<comment type="caution">
    <text evidence="4">The sequence shown here is derived from an EMBL/GenBank/DDBJ whole genome shotgun (WGS) entry which is preliminary data.</text>
</comment>
<evidence type="ECO:0000256" key="2">
    <source>
        <dbReference type="ARBA" id="ARBA00022676"/>
    </source>
</evidence>
<evidence type="ECO:0000313" key="4">
    <source>
        <dbReference type="EMBL" id="RXE60658.1"/>
    </source>
</evidence>
<dbReference type="InterPro" id="IPR002213">
    <property type="entry name" value="UDP_glucos_trans"/>
</dbReference>
<dbReference type="OrthoDB" id="6620093at2"/>
<dbReference type="RefSeq" id="WP_069194593.1">
    <property type="nucleotide sequence ID" value="NZ_RLII01000001.1"/>
</dbReference>
<dbReference type="AlphaFoldDB" id="A0A4Q0I8E1"/>
<evidence type="ECO:0000313" key="5">
    <source>
        <dbReference type="Proteomes" id="UP000289166"/>
    </source>
</evidence>
<dbReference type="FunFam" id="3.40.50.2000:FF:000072">
    <property type="entry name" value="Glycosyl transferase"/>
    <property type="match status" value="1"/>
</dbReference>
<sequence>MKILFINLPYYGHFMPTIGLVQELIKQGCAVTYLMPFDWKERVYESGADFAGYENHRKLSEQIKNAYAVADKMAEHYDLIIYEQFFFLGKHLAEKHRKPVVRIFTAPVTNENLMREYIRAGGPLGIFKYKWIGKLWTKEIAKGIPMKTDCWLDEIVQNPPALNLVYTLNEYQPYAEDFPEEQYKFLGASVYDRREEEIDFKKTNYPLIYISLGTVVKGAASFFGKCIEAFRNKQVDVIMSVGKSFPIHKLKHIPENYKIYNVTPQLAVLKQADVFVTHGGMNSISEAIVCGVPMVVIPFMSDQPTNARRIEELGLGKKLDYRLINSELLRTTVLSVMNDEGISANVLRMQRKMLDAPGNKGGAAMIIDYYKRISR</sequence>
<evidence type="ECO:0000256" key="3">
    <source>
        <dbReference type="ARBA" id="ARBA00022679"/>
    </source>
</evidence>
<dbReference type="PANTHER" id="PTHR48043">
    <property type="entry name" value="EG:EG0003.4 PROTEIN-RELATED"/>
    <property type="match status" value="1"/>
</dbReference>
<dbReference type="PANTHER" id="PTHR48043:SF145">
    <property type="entry name" value="FI06409P-RELATED"/>
    <property type="match status" value="1"/>
</dbReference>
<keyword evidence="3" id="KW-0808">Transferase</keyword>
<dbReference type="CDD" id="cd03784">
    <property type="entry name" value="GT1_Gtf-like"/>
    <property type="match status" value="1"/>
</dbReference>
<comment type="similarity">
    <text evidence="1">Belongs to the UDP-glycosyltransferase family.</text>
</comment>
<dbReference type="Pfam" id="PF00201">
    <property type="entry name" value="UDPGT"/>
    <property type="match status" value="1"/>
</dbReference>
<gene>
    <name evidence="4" type="ORF">EFD62_01695</name>
</gene>
<dbReference type="Proteomes" id="UP000289166">
    <property type="component" value="Unassembled WGS sequence"/>
</dbReference>
<dbReference type="Gene3D" id="3.40.50.2000">
    <property type="entry name" value="Glycogen Phosphorylase B"/>
    <property type="match status" value="2"/>
</dbReference>
<evidence type="ECO:0008006" key="6">
    <source>
        <dbReference type="Google" id="ProtNLM"/>
    </source>
</evidence>
<protein>
    <recommendedName>
        <fullName evidence="6">Glycosyl transferase</fullName>
    </recommendedName>
</protein>
<dbReference type="SUPFAM" id="SSF53756">
    <property type="entry name" value="UDP-Glycosyltransferase/glycogen phosphorylase"/>
    <property type="match status" value="1"/>
</dbReference>
<proteinExistence type="inferred from homology"/>
<evidence type="ECO:0000256" key="1">
    <source>
        <dbReference type="ARBA" id="ARBA00009995"/>
    </source>
</evidence>
<dbReference type="EMBL" id="RLII01000001">
    <property type="protein sequence ID" value="RXE60658.1"/>
    <property type="molecule type" value="Genomic_DNA"/>
</dbReference>
<keyword evidence="2" id="KW-0328">Glycosyltransferase</keyword>
<keyword evidence="5" id="KW-1185">Reference proteome</keyword>
<organism evidence="4 5">
    <name type="scientific">Acetivibrio mesophilus</name>
    <dbReference type="NCBI Taxonomy" id="2487273"/>
    <lineage>
        <taxon>Bacteria</taxon>
        <taxon>Bacillati</taxon>
        <taxon>Bacillota</taxon>
        <taxon>Clostridia</taxon>
        <taxon>Eubacteriales</taxon>
        <taxon>Oscillospiraceae</taxon>
        <taxon>Acetivibrio</taxon>
    </lineage>
</organism>
<dbReference type="InterPro" id="IPR050271">
    <property type="entry name" value="UDP-glycosyltransferase"/>
</dbReference>
<reference evidence="5" key="1">
    <citation type="submission" date="2018-11" db="EMBL/GenBank/DDBJ databases">
        <title>Genome sequencing of a novel mesophilic and cellulolytic organism within the genus Hungateiclostridium.</title>
        <authorList>
            <person name="Rettenmaier R."/>
            <person name="Liebl W."/>
            <person name="Zverlov V."/>
        </authorList>
    </citation>
    <scope>NUCLEOTIDE SEQUENCE [LARGE SCALE GENOMIC DNA]</scope>
    <source>
        <strain evidence="5">N2K1</strain>
    </source>
</reference>
<accession>A0A4Q0I8E1</accession>
<dbReference type="GO" id="GO:0016758">
    <property type="term" value="F:hexosyltransferase activity"/>
    <property type="evidence" value="ECO:0007669"/>
    <property type="project" value="UniProtKB-ARBA"/>
</dbReference>